<proteinExistence type="inferred from homology"/>
<keyword evidence="3 5" id="KW-0732">Signal</keyword>
<evidence type="ECO:0000313" key="8">
    <source>
        <dbReference type="EMBL" id="MEK8045052.1"/>
    </source>
</evidence>
<reference evidence="8 9" key="1">
    <citation type="submission" date="2024-04" db="EMBL/GenBank/DDBJ databases">
        <title>Novel species of the genus Ideonella isolated from streams.</title>
        <authorList>
            <person name="Lu H."/>
        </authorList>
    </citation>
    <scope>NUCLEOTIDE SEQUENCE [LARGE SCALE GENOMIC DNA]</scope>
    <source>
        <strain evidence="8 9">LYT19W</strain>
    </source>
</reference>
<dbReference type="PIRSF" id="PIRSF005427">
    <property type="entry name" value="RseB"/>
    <property type="match status" value="1"/>
</dbReference>
<feature type="signal peptide" evidence="5">
    <location>
        <begin position="1"/>
        <end position="43"/>
    </location>
</feature>
<evidence type="ECO:0000256" key="2">
    <source>
        <dbReference type="ARBA" id="ARBA00008150"/>
    </source>
</evidence>
<feature type="chain" id="PRO_5045884828" evidence="5">
    <location>
        <begin position="44"/>
        <end position="360"/>
    </location>
</feature>
<dbReference type="InterPro" id="IPR005588">
    <property type="entry name" value="MucB_RseB"/>
</dbReference>
<dbReference type="RefSeq" id="WP_341397202.1">
    <property type="nucleotide sequence ID" value="NZ_JBBUTI010000001.1"/>
</dbReference>
<keyword evidence="4" id="KW-0574">Periplasm</keyword>
<dbReference type="PANTHER" id="PTHR38782:SF1">
    <property type="entry name" value="SIGMA-E FACTOR REGULATORY PROTEIN RSEB"/>
    <property type="match status" value="1"/>
</dbReference>
<comment type="caution">
    <text evidence="8">The sequence shown here is derived from an EMBL/GenBank/DDBJ whole genome shotgun (WGS) entry which is preliminary data.</text>
</comment>
<comment type="similarity">
    <text evidence="2">Belongs to the RseB family.</text>
</comment>
<evidence type="ECO:0000256" key="4">
    <source>
        <dbReference type="ARBA" id="ARBA00022764"/>
    </source>
</evidence>
<sequence length="360" mass="39432">MTTSRALAHLGRSLRLGARLRWQPLLLQAACVALSASAGLVQAQTQTQNPGASTPEAPLDARAWLMRTHEAASTRNYQGTLVFSNSASMSASRVAHYCEANQQYERVEAMDGEPRSLLRHNDTVHTVWPRAKVAVVEQRDARATFPALLSAGERRVLELYELRVLGVDRVAGRDADVVLLKAKDNLRFSQRLWADRQTGLLLRSDTVGANGQTLESAAFTELSINVKPQPELVTGPLRKLDGYKVLRPQMAPSSLAAEGWQMGAVPAGFREMQCAKRSLDPAGQAGAPVVLQVIYSDGLTHVSLFIEPFSPQRHQAEGTSVVGATHTFSVRRDDVWLTALGDVPPETLKRFVAALEQRKR</sequence>
<organism evidence="8 9">
    <name type="scientific">Ideonella margarita</name>
    <dbReference type="NCBI Taxonomy" id="2984191"/>
    <lineage>
        <taxon>Bacteria</taxon>
        <taxon>Pseudomonadati</taxon>
        <taxon>Pseudomonadota</taxon>
        <taxon>Betaproteobacteria</taxon>
        <taxon>Burkholderiales</taxon>
        <taxon>Sphaerotilaceae</taxon>
        <taxon>Ideonella</taxon>
    </lineage>
</organism>
<dbReference type="InterPro" id="IPR033434">
    <property type="entry name" value="MucB/RseB_N"/>
</dbReference>
<evidence type="ECO:0000313" key="9">
    <source>
        <dbReference type="Proteomes" id="UP001379945"/>
    </source>
</evidence>
<dbReference type="EMBL" id="JBBUTI010000001">
    <property type="protein sequence ID" value="MEK8045052.1"/>
    <property type="molecule type" value="Genomic_DNA"/>
</dbReference>
<dbReference type="CDD" id="cd16327">
    <property type="entry name" value="RseB"/>
    <property type="match status" value="1"/>
</dbReference>
<dbReference type="InterPro" id="IPR038484">
    <property type="entry name" value="MucB/RseB_C_sf"/>
</dbReference>
<comment type="subcellular location">
    <subcellularLocation>
        <location evidence="1">Periplasm</location>
    </subcellularLocation>
</comment>
<dbReference type="PANTHER" id="PTHR38782">
    <property type="match status" value="1"/>
</dbReference>
<evidence type="ECO:0000256" key="5">
    <source>
        <dbReference type="SAM" id="SignalP"/>
    </source>
</evidence>
<evidence type="ECO:0000256" key="3">
    <source>
        <dbReference type="ARBA" id="ARBA00022729"/>
    </source>
</evidence>
<accession>A0ABU9C3P1</accession>
<dbReference type="Pfam" id="PF03888">
    <property type="entry name" value="MucB_RseB"/>
    <property type="match status" value="1"/>
</dbReference>
<dbReference type="Proteomes" id="UP001379945">
    <property type="component" value="Unassembled WGS sequence"/>
</dbReference>
<dbReference type="Gene3D" id="2.50.20.10">
    <property type="entry name" value="Lipoprotein localisation LolA/LolB/LppX"/>
    <property type="match status" value="1"/>
</dbReference>
<gene>
    <name evidence="8" type="ORF">AACH00_01680</name>
</gene>
<dbReference type="InterPro" id="IPR033436">
    <property type="entry name" value="MucB/RseB_C"/>
</dbReference>
<name>A0ABU9C3P1_9BURK</name>
<evidence type="ECO:0000259" key="7">
    <source>
        <dbReference type="Pfam" id="PF17188"/>
    </source>
</evidence>
<dbReference type="Gene3D" id="3.30.200.100">
    <property type="entry name" value="MucB/RseB, C-terminal domain"/>
    <property type="match status" value="1"/>
</dbReference>
<evidence type="ECO:0000256" key="1">
    <source>
        <dbReference type="ARBA" id="ARBA00004418"/>
    </source>
</evidence>
<feature type="domain" description="MucB/RseB N-terminal" evidence="6">
    <location>
        <begin position="60"/>
        <end position="230"/>
    </location>
</feature>
<feature type="domain" description="MucB/RseB C-terminal" evidence="7">
    <location>
        <begin position="256"/>
        <end position="355"/>
    </location>
</feature>
<evidence type="ECO:0000259" key="6">
    <source>
        <dbReference type="Pfam" id="PF03888"/>
    </source>
</evidence>
<dbReference type="Pfam" id="PF17188">
    <property type="entry name" value="MucB_RseB_C"/>
    <property type="match status" value="1"/>
</dbReference>
<protein>
    <submittedName>
        <fullName evidence="8">MucB/RseB C-terminal domain-containing protein</fullName>
    </submittedName>
</protein>
<keyword evidence="9" id="KW-1185">Reference proteome</keyword>